<name>A0A518BGA1_9BACT</name>
<dbReference type="SUPFAM" id="SSF53649">
    <property type="entry name" value="Alkaline phosphatase-like"/>
    <property type="match status" value="1"/>
</dbReference>
<evidence type="ECO:0000313" key="3">
    <source>
        <dbReference type="EMBL" id="QDU65953.1"/>
    </source>
</evidence>
<dbReference type="PROSITE" id="PS51257">
    <property type="entry name" value="PROKAR_LIPOPROTEIN"/>
    <property type="match status" value="1"/>
</dbReference>
<dbReference type="Gene3D" id="3.40.720.10">
    <property type="entry name" value="Alkaline Phosphatase, subunit A"/>
    <property type="match status" value="1"/>
</dbReference>
<dbReference type="EC" id="3.1.6.6" evidence="3"/>
<dbReference type="EMBL" id="CP036287">
    <property type="protein sequence ID" value="QDU65953.1"/>
    <property type="molecule type" value="Genomic_DNA"/>
</dbReference>
<dbReference type="PANTHER" id="PTHR43751">
    <property type="entry name" value="SULFATASE"/>
    <property type="match status" value="1"/>
</dbReference>
<feature type="domain" description="Sulfatase N-terminal" evidence="2">
    <location>
        <begin position="31"/>
        <end position="344"/>
    </location>
</feature>
<protein>
    <submittedName>
        <fullName evidence="3">Choline-sulfatase</fullName>
        <ecNumber evidence="3">3.1.6.6</ecNumber>
    </submittedName>
</protein>
<feature type="signal peptide" evidence="1">
    <location>
        <begin position="1"/>
        <end position="20"/>
    </location>
</feature>
<evidence type="ECO:0000313" key="4">
    <source>
        <dbReference type="Proteomes" id="UP000316921"/>
    </source>
</evidence>
<dbReference type="PANTHER" id="PTHR43751:SF3">
    <property type="entry name" value="SULFATASE N-TERMINAL DOMAIN-CONTAINING PROTEIN"/>
    <property type="match status" value="1"/>
</dbReference>
<feature type="chain" id="PRO_5021882005" evidence="1">
    <location>
        <begin position="21"/>
        <end position="494"/>
    </location>
</feature>
<keyword evidence="4" id="KW-1185">Reference proteome</keyword>
<dbReference type="InterPro" id="IPR000917">
    <property type="entry name" value="Sulfatase_N"/>
</dbReference>
<dbReference type="GO" id="GO:0047753">
    <property type="term" value="F:choline-sulfatase activity"/>
    <property type="evidence" value="ECO:0007669"/>
    <property type="project" value="UniProtKB-EC"/>
</dbReference>
<evidence type="ECO:0000256" key="1">
    <source>
        <dbReference type="SAM" id="SignalP"/>
    </source>
</evidence>
<organism evidence="3 4">
    <name type="scientific">Engelhardtia mirabilis</name>
    <dbReference type="NCBI Taxonomy" id="2528011"/>
    <lineage>
        <taxon>Bacteria</taxon>
        <taxon>Pseudomonadati</taxon>
        <taxon>Planctomycetota</taxon>
        <taxon>Planctomycetia</taxon>
        <taxon>Planctomycetia incertae sedis</taxon>
        <taxon>Engelhardtia</taxon>
    </lineage>
</organism>
<dbReference type="Proteomes" id="UP000316921">
    <property type="component" value="Chromosome"/>
</dbReference>
<dbReference type="InterPro" id="IPR052701">
    <property type="entry name" value="GAG_Ulvan_Degrading_Sulfatases"/>
</dbReference>
<keyword evidence="1" id="KW-0732">Signal</keyword>
<dbReference type="RefSeq" id="WP_419192144.1">
    <property type="nucleotide sequence ID" value="NZ_CP036287.1"/>
</dbReference>
<dbReference type="KEGG" id="pbap:Pla133_10190"/>
<dbReference type="AlphaFoldDB" id="A0A518BGA1"/>
<proteinExistence type="predicted"/>
<dbReference type="Pfam" id="PF00884">
    <property type="entry name" value="Sulfatase"/>
    <property type="match status" value="1"/>
</dbReference>
<keyword evidence="3" id="KW-0378">Hydrolase</keyword>
<sequence precursor="true">MHRLRPISRCVLVASLAALGACSGPEPPARPTVVLITLDTTRAENLSTYGYRRPTDPFLRSLAQRSRVFERAYSTGTWTLPSHVSMFSGLHPAEHGCWFRLDKRDGETLFPVVGDDLPLVTGSLLDAGYSLIGAVGGPFTSSQYGLARDFDEYIQPSGVDGEWQLAGSAINARLFPLLAEVDAARPLFLFVNYFDAHAPYDPPQDRVYPFPAVGELEFMEGQRELHPMPDMTEWQAQGWEILEQHERLAIANYDQELLLQDEALEALMGELERLGRLDDALVIVTADHGEMFGEQRGAYGHSCRPWEPVTRVPLVVYRSGGPVDRRREPASVAQIAATILDELGLTQLPPGAAGPVPSLLASSPTPPEALVEFRTPDEWVGAVHAGNLKLVVDWHARDSALGERDALLIDLDSNPSEDPDRVPRTTAWNATREPLLERAEALHAKWLAWPEMARLEVLDGNQIAGLAALGYLTERAPETVEGAPPVPEATTGDY</sequence>
<dbReference type="InterPro" id="IPR017850">
    <property type="entry name" value="Alkaline_phosphatase_core_sf"/>
</dbReference>
<evidence type="ECO:0000259" key="2">
    <source>
        <dbReference type="Pfam" id="PF00884"/>
    </source>
</evidence>
<reference evidence="3 4" key="1">
    <citation type="submission" date="2019-02" db="EMBL/GenBank/DDBJ databases">
        <title>Deep-cultivation of Planctomycetes and their phenomic and genomic characterization uncovers novel biology.</title>
        <authorList>
            <person name="Wiegand S."/>
            <person name="Jogler M."/>
            <person name="Boedeker C."/>
            <person name="Pinto D."/>
            <person name="Vollmers J."/>
            <person name="Rivas-Marin E."/>
            <person name="Kohn T."/>
            <person name="Peeters S.H."/>
            <person name="Heuer A."/>
            <person name="Rast P."/>
            <person name="Oberbeckmann S."/>
            <person name="Bunk B."/>
            <person name="Jeske O."/>
            <person name="Meyerdierks A."/>
            <person name="Storesund J.E."/>
            <person name="Kallscheuer N."/>
            <person name="Luecker S."/>
            <person name="Lage O.M."/>
            <person name="Pohl T."/>
            <person name="Merkel B.J."/>
            <person name="Hornburger P."/>
            <person name="Mueller R.-W."/>
            <person name="Bruemmer F."/>
            <person name="Labrenz M."/>
            <person name="Spormann A.M."/>
            <person name="Op den Camp H."/>
            <person name="Overmann J."/>
            <person name="Amann R."/>
            <person name="Jetten M.S.M."/>
            <person name="Mascher T."/>
            <person name="Medema M.H."/>
            <person name="Devos D.P."/>
            <person name="Kaster A.-K."/>
            <person name="Ovreas L."/>
            <person name="Rohde M."/>
            <person name="Galperin M.Y."/>
            <person name="Jogler C."/>
        </authorList>
    </citation>
    <scope>NUCLEOTIDE SEQUENCE [LARGE SCALE GENOMIC DNA]</scope>
    <source>
        <strain evidence="3 4">Pla133</strain>
    </source>
</reference>
<gene>
    <name evidence="3" type="primary">betC_5</name>
    <name evidence="3" type="ORF">Pla133_10190</name>
</gene>
<dbReference type="CDD" id="cd16148">
    <property type="entry name" value="sulfatase_like"/>
    <property type="match status" value="1"/>
</dbReference>
<accession>A0A518BGA1</accession>